<dbReference type="PANTHER" id="PTHR33992">
    <property type="entry name" value="RIBONUCLEASE P PROTEIN COMPONENT"/>
    <property type="match status" value="1"/>
</dbReference>
<dbReference type="EMBL" id="JACOPN010000005">
    <property type="protein sequence ID" value="MBC5717317.1"/>
    <property type="molecule type" value="Genomic_DNA"/>
</dbReference>
<dbReference type="GO" id="GO:0001682">
    <property type="term" value="P:tRNA 5'-leader removal"/>
    <property type="evidence" value="ECO:0007669"/>
    <property type="project" value="UniProtKB-UniRule"/>
</dbReference>
<evidence type="ECO:0000256" key="8">
    <source>
        <dbReference type="SAM" id="MobiDB-lite"/>
    </source>
</evidence>
<keyword evidence="4 6" id="KW-0378">Hydrolase</keyword>
<dbReference type="SUPFAM" id="SSF54211">
    <property type="entry name" value="Ribosomal protein S5 domain 2-like"/>
    <property type="match status" value="1"/>
</dbReference>
<comment type="function">
    <text evidence="6">RNaseP catalyzes the removal of the 5'-leader sequence from pre-tRNA to produce the mature 5'-terminus. It can also cleave other RNA substrates such as 4.5S RNA. The protein component plays an auxiliary but essential role in vivo by binding to the 5'-leader sequence and broadening the substrate specificity of the ribozyme.</text>
</comment>
<dbReference type="EC" id="3.1.26.5" evidence="6 7"/>
<organism evidence="9 10">
    <name type="scientific">Flintibacter faecis</name>
    <dbReference type="NCBI Taxonomy" id="2763047"/>
    <lineage>
        <taxon>Bacteria</taxon>
        <taxon>Bacillati</taxon>
        <taxon>Bacillota</taxon>
        <taxon>Clostridia</taxon>
        <taxon>Eubacteriales</taxon>
        <taxon>Flintibacter</taxon>
    </lineage>
</organism>
<proteinExistence type="inferred from homology"/>
<comment type="subunit">
    <text evidence="6">Consists of a catalytic RNA component (M1 or rnpB) and a protein subunit.</text>
</comment>
<comment type="caution">
    <text evidence="9">The sequence shown here is derived from an EMBL/GenBank/DDBJ whole genome shotgun (WGS) entry which is preliminary data.</text>
</comment>
<dbReference type="RefSeq" id="WP_186878597.1">
    <property type="nucleotide sequence ID" value="NZ_JACOPN010000005.1"/>
</dbReference>
<dbReference type="InterPro" id="IPR014721">
    <property type="entry name" value="Ribsml_uS5_D2-typ_fold_subgr"/>
</dbReference>
<dbReference type="Proteomes" id="UP000602260">
    <property type="component" value="Unassembled WGS sequence"/>
</dbReference>
<dbReference type="GO" id="GO:0004526">
    <property type="term" value="F:ribonuclease P activity"/>
    <property type="evidence" value="ECO:0007669"/>
    <property type="project" value="UniProtKB-UniRule"/>
</dbReference>
<protein>
    <recommendedName>
        <fullName evidence="6 7">Ribonuclease P protein component</fullName>
        <shortName evidence="6">RNase P protein</shortName>
        <shortName evidence="6">RNaseP protein</shortName>
        <ecNumber evidence="6 7">3.1.26.5</ecNumber>
    </recommendedName>
    <alternativeName>
        <fullName evidence="6">Protein C5</fullName>
    </alternativeName>
</protein>
<keyword evidence="1 6" id="KW-0819">tRNA processing</keyword>
<dbReference type="AlphaFoldDB" id="A0A8J6M4S0"/>
<evidence type="ECO:0000313" key="9">
    <source>
        <dbReference type="EMBL" id="MBC5717317.1"/>
    </source>
</evidence>
<dbReference type="NCBIfam" id="TIGR00188">
    <property type="entry name" value="rnpA"/>
    <property type="match status" value="1"/>
</dbReference>
<comment type="similarity">
    <text evidence="6">Belongs to the RnpA family.</text>
</comment>
<evidence type="ECO:0000256" key="4">
    <source>
        <dbReference type="ARBA" id="ARBA00022801"/>
    </source>
</evidence>
<evidence type="ECO:0000256" key="7">
    <source>
        <dbReference type="NCBIfam" id="TIGR00188"/>
    </source>
</evidence>
<evidence type="ECO:0000256" key="1">
    <source>
        <dbReference type="ARBA" id="ARBA00022694"/>
    </source>
</evidence>
<evidence type="ECO:0000313" key="10">
    <source>
        <dbReference type="Proteomes" id="UP000602260"/>
    </source>
</evidence>
<dbReference type="PANTHER" id="PTHR33992:SF1">
    <property type="entry name" value="RIBONUCLEASE P PROTEIN COMPONENT"/>
    <property type="match status" value="1"/>
</dbReference>
<dbReference type="GO" id="GO:0000049">
    <property type="term" value="F:tRNA binding"/>
    <property type="evidence" value="ECO:0007669"/>
    <property type="project" value="UniProtKB-UniRule"/>
</dbReference>
<dbReference type="HAMAP" id="MF_00227">
    <property type="entry name" value="RNase_P"/>
    <property type="match status" value="1"/>
</dbReference>
<keyword evidence="10" id="KW-1185">Reference proteome</keyword>
<keyword evidence="5 6" id="KW-0694">RNA-binding</keyword>
<feature type="region of interest" description="Disordered" evidence="8">
    <location>
        <begin position="111"/>
        <end position="133"/>
    </location>
</feature>
<keyword evidence="3 6" id="KW-0255">Endonuclease</keyword>
<dbReference type="GO" id="GO:0030677">
    <property type="term" value="C:ribonuclease P complex"/>
    <property type="evidence" value="ECO:0007669"/>
    <property type="project" value="TreeGrafter"/>
</dbReference>
<evidence type="ECO:0000256" key="6">
    <source>
        <dbReference type="HAMAP-Rule" id="MF_00227"/>
    </source>
</evidence>
<name>A0A8J6M4S0_9FIRM</name>
<comment type="catalytic activity">
    <reaction evidence="6">
        <text>Endonucleolytic cleavage of RNA, removing 5'-extranucleotides from tRNA precursor.</text>
        <dbReference type="EC" id="3.1.26.5"/>
    </reaction>
</comment>
<evidence type="ECO:0000256" key="5">
    <source>
        <dbReference type="ARBA" id="ARBA00022884"/>
    </source>
</evidence>
<evidence type="ECO:0000256" key="2">
    <source>
        <dbReference type="ARBA" id="ARBA00022722"/>
    </source>
</evidence>
<reference evidence="9" key="1">
    <citation type="submission" date="2020-08" db="EMBL/GenBank/DDBJ databases">
        <title>Genome public.</title>
        <authorList>
            <person name="Liu C."/>
            <person name="Sun Q."/>
        </authorList>
    </citation>
    <scope>NUCLEOTIDE SEQUENCE</scope>
    <source>
        <strain evidence="9">BX5</strain>
    </source>
</reference>
<keyword evidence="2 6" id="KW-0540">Nuclease</keyword>
<evidence type="ECO:0000256" key="3">
    <source>
        <dbReference type="ARBA" id="ARBA00022759"/>
    </source>
</evidence>
<sequence>MQHTVSLKQNHEFRRLYNRGKSAVSPYFAIYCRKTGRDYSRLGITTGVKLGNAVKRNFVRRRIRALYRTNEAGLQPGYDIVVVARTRAIFGRYADLERSFRQLTRKLGLTLGAPAPAPAPKQRAKENKEADKP</sequence>
<dbReference type="InterPro" id="IPR020568">
    <property type="entry name" value="Ribosomal_Su5_D2-typ_SF"/>
</dbReference>
<accession>A0A8J6M4S0</accession>
<dbReference type="InterPro" id="IPR000100">
    <property type="entry name" value="RNase_P"/>
</dbReference>
<dbReference type="GO" id="GO:0042781">
    <property type="term" value="F:3'-tRNA processing endoribonuclease activity"/>
    <property type="evidence" value="ECO:0007669"/>
    <property type="project" value="TreeGrafter"/>
</dbReference>
<feature type="compositionally biased region" description="Basic and acidic residues" evidence="8">
    <location>
        <begin position="123"/>
        <end position="133"/>
    </location>
</feature>
<dbReference type="Gene3D" id="3.30.230.10">
    <property type="match status" value="1"/>
</dbReference>
<gene>
    <name evidence="6 9" type="primary">rnpA</name>
    <name evidence="9" type="ORF">H8S55_08300</name>
</gene>
<dbReference type="Pfam" id="PF00825">
    <property type="entry name" value="Ribonuclease_P"/>
    <property type="match status" value="1"/>
</dbReference>